<reference evidence="2" key="1">
    <citation type="journal article" date="2006" name="PLoS Biol.">
        <title>Macronuclear genome sequence of the ciliate Tetrahymena thermophila, a model eukaryote.</title>
        <authorList>
            <person name="Eisen J.A."/>
            <person name="Coyne R.S."/>
            <person name="Wu M."/>
            <person name="Wu D."/>
            <person name="Thiagarajan M."/>
            <person name="Wortman J.R."/>
            <person name="Badger J.H."/>
            <person name="Ren Q."/>
            <person name="Amedeo P."/>
            <person name="Jones K.M."/>
            <person name="Tallon L.J."/>
            <person name="Delcher A.L."/>
            <person name="Salzberg S.L."/>
            <person name="Silva J.C."/>
            <person name="Haas B.J."/>
            <person name="Majoros W.H."/>
            <person name="Farzad M."/>
            <person name="Carlton J.M."/>
            <person name="Smith R.K. Jr."/>
            <person name="Garg J."/>
            <person name="Pearlman R.E."/>
            <person name="Karrer K.M."/>
            <person name="Sun L."/>
            <person name="Manning G."/>
            <person name="Elde N.C."/>
            <person name="Turkewitz A.P."/>
            <person name="Asai D.J."/>
            <person name="Wilkes D.E."/>
            <person name="Wang Y."/>
            <person name="Cai H."/>
            <person name="Collins K."/>
            <person name="Stewart B.A."/>
            <person name="Lee S.R."/>
            <person name="Wilamowska K."/>
            <person name="Weinberg Z."/>
            <person name="Ruzzo W.L."/>
            <person name="Wloga D."/>
            <person name="Gaertig J."/>
            <person name="Frankel J."/>
            <person name="Tsao C.-C."/>
            <person name="Gorovsky M.A."/>
            <person name="Keeling P.J."/>
            <person name="Waller R.F."/>
            <person name="Patron N.J."/>
            <person name="Cherry J.M."/>
            <person name="Stover N.A."/>
            <person name="Krieger C.J."/>
            <person name="del Toro C."/>
            <person name="Ryder H.F."/>
            <person name="Williamson S.C."/>
            <person name="Barbeau R.A."/>
            <person name="Hamilton E.P."/>
            <person name="Orias E."/>
        </authorList>
    </citation>
    <scope>NUCLEOTIDE SEQUENCE [LARGE SCALE GENOMIC DNA]</scope>
    <source>
        <strain evidence="2">SB210</strain>
    </source>
</reference>
<dbReference type="GeneID" id="24440302"/>
<dbReference type="AlphaFoldDB" id="W7XDM9"/>
<protein>
    <submittedName>
        <fullName evidence="1">Uncharacterized protein</fullName>
    </submittedName>
</protein>
<dbReference type="InParanoid" id="W7XDM9"/>
<organism evidence="1 2">
    <name type="scientific">Tetrahymena thermophila (strain SB210)</name>
    <dbReference type="NCBI Taxonomy" id="312017"/>
    <lineage>
        <taxon>Eukaryota</taxon>
        <taxon>Sar</taxon>
        <taxon>Alveolata</taxon>
        <taxon>Ciliophora</taxon>
        <taxon>Intramacronucleata</taxon>
        <taxon>Oligohymenophorea</taxon>
        <taxon>Hymenostomatida</taxon>
        <taxon>Tetrahymenina</taxon>
        <taxon>Tetrahymenidae</taxon>
        <taxon>Tetrahymena</taxon>
    </lineage>
</organism>
<sequence>MKSNIQNMYNYFEPIFAKYINQSVRFKICNDTLVSKDLFQVILIILLFSPRCRPYFQLNILIYQIYLRIKCTQQQQQLIILSNMPVSNKLVTVNTLLHSLFWLNQKLANINVYKFLLLIQ</sequence>
<keyword evidence="2" id="KW-1185">Reference proteome</keyword>
<dbReference type="Proteomes" id="UP000009168">
    <property type="component" value="Unassembled WGS sequence"/>
</dbReference>
<dbReference type="KEGG" id="tet:TTHERM_000705250"/>
<proteinExistence type="predicted"/>
<evidence type="ECO:0000313" key="2">
    <source>
        <dbReference type="Proteomes" id="UP000009168"/>
    </source>
</evidence>
<accession>W7XDM9</accession>
<dbReference type="EMBL" id="GG662794">
    <property type="protein sequence ID" value="EWS75687.1"/>
    <property type="molecule type" value="Genomic_DNA"/>
</dbReference>
<gene>
    <name evidence="1" type="ORF">TTHERM_000705250</name>
</gene>
<evidence type="ECO:0000313" key="1">
    <source>
        <dbReference type="EMBL" id="EWS75687.1"/>
    </source>
</evidence>
<name>W7XDM9_TETTS</name>
<dbReference type="RefSeq" id="XP_012651760.1">
    <property type="nucleotide sequence ID" value="XM_012796306.1"/>
</dbReference>